<dbReference type="SUPFAM" id="SSF53335">
    <property type="entry name" value="S-adenosyl-L-methionine-dependent methyltransferases"/>
    <property type="match status" value="1"/>
</dbReference>
<feature type="compositionally biased region" description="Basic and acidic residues" evidence="1">
    <location>
        <begin position="1"/>
        <end position="13"/>
    </location>
</feature>
<dbReference type="EMBL" id="JADBEB010000001">
    <property type="protein sequence ID" value="MBE1487577.1"/>
    <property type="molecule type" value="Genomic_DNA"/>
</dbReference>
<dbReference type="Pfam" id="PF13649">
    <property type="entry name" value="Methyltransf_25"/>
    <property type="match status" value="1"/>
</dbReference>
<keyword evidence="3" id="KW-0489">Methyltransferase</keyword>
<name>A0A927QY82_9ACTN</name>
<organism evidence="3 4">
    <name type="scientific">Plantactinospora soyae</name>
    <dbReference type="NCBI Taxonomy" id="1544732"/>
    <lineage>
        <taxon>Bacteria</taxon>
        <taxon>Bacillati</taxon>
        <taxon>Actinomycetota</taxon>
        <taxon>Actinomycetes</taxon>
        <taxon>Micromonosporales</taxon>
        <taxon>Micromonosporaceae</taxon>
        <taxon>Plantactinospora</taxon>
    </lineage>
</organism>
<dbReference type="GO" id="GO:0008168">
    <property type="term" value="F:methyltransferase activity"/>
    <property type="evidence" value="ECO:0007669"/>
    <property type="project" value="UniProtKB-KW"/>
</dbReference>
<evidence type="ECO:0000259" key="2">
    <source>
        <dbReference type="Pfam" id="PF13649"/>
    </source>
</evidence>
<feature type="region of interest" description="Disordered" evidence="1">
    <location>
        <begin position="1"/>
        <end position="24"/>
    </location>
</feature>
<protein>
    <submittedName>
        <fullName evidence="3">SAM-dependent methyltransferase</fullName>
    </submittedName>
</protein>
<sequence length="293" mass="31154">MSDDRTGTDRMSDDSTTPSQDQLDEATRYSLGWLGLREPADAQARATELLEPLRQQLAGTSRAVIHDLGCGSGSMGRWLAPQLSGPQHWVMYDHDPELLAHAAANMVGSAADGSPVTVETRQADITRLSAEDLAGATLVTASALLDLLTLEEVAGLAAACVGARCAALLTLSVLGRVELAPAEPMDAEIAAAFDAHQRRTIGGRRLLGPDAVDASTQAFGRLGVEVQVRTSPWRLGGDQAALTAQWLRGWVDAAYEQRPELADDGYLGRRLAAAEAGELRVVVHHADLFARSE</sequence>
<keyword evidence="3" id="KW-0808">Transferase</keyword>
<dbReference type="InterPro" id="IPR029063">
    <property type="entry name" value="SAM-dependent_MTases_sf"/>
</dbReference>
<dbReference type="GO" id="GO:0032259">
    <property type="term" value="P:methylation"/>
    <property type="evidence" value="ECO:0007669"/>
    <property type="project" value="UniProtKB-KW"/>
</dbReference>
<keyword evidence="4" id="KW-1185">Reference proteome</keyword>
<accession>A0A927QY82</accession>
<evidence type="ECO:0000256" key="1">
    <source>
        <dbReference type="SAM" id="MobiDB-lite"/>
    </source>
</evidence>
<reference evidence="3" key="1">
    <citation type="submission" date="2020-10" db="EMBL/GenBank/DDBJ databases">
        <title>Sequencing the genomes of 1000 actinobacteria strains.</title>
        <authorList>
            <person name="Klenk H.-P."/>
        </authorList>
    </citation>
    <scope>NUCLEOTIDE SEQUENCE</scope>
    <source>
        <strain evidence="3">DSM 46832</strain>
    </source>
</reference>
<dbReference type="Proteomes" id="UP000649753">
    <property type="component" value="Unassembled WGS sequence"/>
</dbReference>
<dbReference type="AlphaFoldDB" id="A0A927QY82"/>
<comment type="caution">
    <text evidence="3">The sequence shown here is derived from an EMBL/GenBank/DDBJ whole genome shotgun (WGS) entry which is preliminary data.</text>
</comment>
<feature type="domain" description="Methyltransferase" evidence="2">
    <location>
        <begin position="66"/>
        <end position="156"/>
    </location>
</feature>
<dbReference type="InterPro" id="IPR041698">
    <property type="entry name" value="Methyltransf_25"/>
</dbReference>
<gene>
    <name evidence="3" type="ORF">H4W31_003215</name>
</gene>
<evidence type="ECO:0000313" key="3">
    <source>
        <dbReference type="EMBL" id="MBE1487577.1"/>
    </source>
</evidence>
<proteinExistence type="predicted"/>
<evidence type="ECO:0000313" key="4">
    <source>
        <dbReference type="Proteomes" id="UP000649753"/>
    </source>
</evidence>
<dbReference type="Gene3D" id="3.40.50.150">
    <property type="entry name" value="Vaccinia Virus protein VP39"/>
    <property type="match status" value="1"/>
</dbReference>
<dbReference type="RefSeq" id="WP_192767397.1">
    <property type="nucleotide sequence ID" value="NZ_JADBEB010000001.1"/>
</dbReference>